<keyword evidence="4" id="KW-1185">Reference proteome</keyword>
<dbReference type="AlphaFoldDB" id="J4GF38"/>
<name>J4GF38_9APHY</name>
<feature type="compositionally biased region" description="Low complexity" evidence="1">
    <location>
        <begin position="33"/>
        <end position="44"/>
    </location>
</feature>
<gene>
    <name evidence="3" type="ORF">FIBRA_07609</name>
</gene>
<dbReference type="EMBL" id="HE797189">
    <property type="protein sequence ID" value="CCM05393.1"/>
    <property type="molecule type" value="Genomic_DNA"/>
</dbReference>
<proteinExistence type="predicted"/>
<evidence type="ECO:0000256" key="1">
    <source>
        <dbReference type="SAM" id="MobiDB-lite"/>
    </source>
</evidence>
<feature type="compositionally biased region" description="Basic and acidic residues" evidence="1">
    <location>
        <begin position="65"/>
        <end position="85"/>
    </location>
</feature>
<evidence type="ECO:0000259" key="2">
    <source>
        <dbReference type="PROSITE" id="PS51673"/>
    </source>
</evidence>
<feature type="domain" description="SUZ" evidence="2">
    <location>
        <begin position="1"/>
        <end position="72"/>
    </location>
</feature>
<evidence type="ECO:0000313" key="4">
    <source>
        <dbReference type="Proteomes" id="UP000006352"/>
    </source>
</evidence>
<organism evidence="3 4">
    <name type="scientific">Fibroporia radiculosa</name>
    <dbReference type="NCBI Taxonomy" id="599839"/>
    <lineage>
        <taxon>Eukaryota</taxon>
        <taxon>Fungi</taxon>
        <taxon>Dikarya</taxon>
        <taxon>Basidiomycota</taxon>
        <taxon>Agaricomycotina</taxon>
        <taxon>Agaricomycetes</taxon>
        <taxon>Polyporales</taxon>
        <taxon>Fibroporiaceae</taxon>
        <taxon>Fibroporia</taxon>
    </lineage>
</organism>
<dbReference type="GeneID" id="24100304"/>
<dbReference type="HOGENOM" id="CLU_1815813_0_0_1"/>
<dbReference type="RefSeq" id="XP_012184676.1">
    <property type="nucleotide sequence ID" value="XM_012329286.1"/>
</dbReference>
<dbReference type="Proteomes" id="UP000006352">
    <property type="component" value="Unassembled WGS sequence"/>
</dbReference>
<dbReference type="PROSITE" id="PS51673">
    <property type="entry name" value="SUZ"/>
    <property type="match status" value="1"/>
</dbReference>
<dbReference type="PANTHER" id="PTHR31796">
    <property type="entry name" value="SUZ DOMAIN-CONTAINING PROTEIN 1"/>
    <property type="match status" value="1"/>
</dbReference>
<dbReference type="InParanoid" id="J4GF38"/>
<reference evidence="3 4" key="1">
    <citation type="journal article" date="2012" name="Appl. Environ. Microbiol.">
        <title>Short-read sequencing for genomic analysis of the brown rot fungus Fibroporia radiculosa.</title>
        <authorList>
            <person name="Tang J.D."/>
            <person name="Perkins A.D."/>
            <person name="Sonstegard T.S."/>
            <person name="Schroeder S.G."/>
            <person name="Burgess S.C."/>
            <person name="Diehl S.V."/>
        </authorList>
    </citation>
    <scope>NUCLEOTIDE SEQUENCE [LARGE SCALE GENOMIC DNA]</scope>
    <source>
        <strain evidence="3 4">TFFH 294</strain>
    </source>
</reference>
<feature type="region of interest" description="Disordered" evidence="1">
    <location>
        <begin position="65"/>
        <end position="142"/>
    </location>
</feature>
<dbReference type="Pfam" id="PF12752">
    <property type="entry name" value="SUZ"/>
    <property type="match status" value="1"/>
</dbReference>
<accession>J4GF38</accession>
<protein>
    <recommendedName>
        <fullName evidence="2">SUZ domain-containing protein</fullName>
    </recommendedName>
</protein>
<dbReference type="PANTHER" id="PTHR31796:SF2">
    <property type="entry name" value="SUZ DOMAIN-CONTAINING PROTEIN 1"/>
    <property type="match status" value="1"/>
</dbReference>
<evidence type="ECO:0000313" key="3">
    <source>
        <dbReference type="EMBL" id="CCM05393.1"/>
    </source>
</evidence>
<dbReference type="InterPro" id="IPR024771">
    <property type="entry name" value="SUZ"/>
</dbReference>
<dbReference type="STRING" id="599839.J4GF38"/>
<dbReference type="OrthoDB" id="5373615at2759"/>
<feature type="region of interest" description="Disordered" evidence="1">
    <location>
        <begin position="33"/>
        <end position="53"/>
    </location>
</feature>
<sequence>MPELVMTGSSTNSVVSPPLAAFQPTLRILKRPTAASTSTFVTSTPQSDVQKTYAEREAQYQAARERIFTENARDSAEASAREDSGRSSGAKAAMNGRPSRDANIIRDPRGPNAESTHTAFGDKKASRGFTGRRGKGNPRDKT</sequence>
<dbReference type="InterPro" id="IPR039228">
    <property type="entry name" value="SZRD1"/>
</dbReference>
<feature type="compositionally biased region" description="Basic and acidic residues" evidence="1">
    <location>
        <begin position="98"/>
        <end position="109"/>
    </location>
</feature>